<accession>A0A2U1J935</accession>
<feature type="transmembrane region" description="Helical" evidence="7">
    <location>
        <begin position="696"/>
        <end position="719"/>
    </location>
</feature>
<dbReference type="Pfam" id="PF12821">
    <property type="entry name" value="ThrE_2"/>
    <property type="match status" value="1"/>
</dbReference>
<dbReference type="InterPro" id="IPR051361">
    <property type="entry name" value="ThrE/Ser_Exporter"/>
</dbReference>
<dbReference type="InterPro" id="IPR010619">
    <property type="entry name" value="ThrE-like_N"/>
</dbReference>
<keyword evidence="2 7" id="KW-0812">Transmembrane</keyword>
<organism evidence="10 11">
    <name type="scientific">Smittium angustum</name>
    <dbReference type="NCBI Taxonomy" id="133377"/>
    <lineage>
        <taxon>Eukaryota</taxon>
        <taxon>Fungi</taxon>
        <taxon>Fungi incertae sedis</taxon>
        <taxon>Zoopagomycota</taxon>
        <taxon>Kickxellomycotina</taxon>
        <taxon>Harpellomycetes</taxon>
        <taxon>Harpellales</taxon>
        <taxon>Legeriomycetaceae</taxon>
        <taxon>Smittium</taxon>
    </lineage>
</organism>
<feature type="compositionally biased region" description="Polar residues" evidence="6">
    <location>
        <begin position="1"/>
        <end position="12"/>
    </location>
</feature>
<feature type="transmembrane region" description="Helical" evidence="7">
    <location>
        <begin position="613"/>
        <end position="630"/>
    </location>
</feature>
<feature type="transmembrane region" description="Helical" evidence="7">
    <location>
        <begin position="667"/>
        <end position="684"/>
    </location>
</feature>
<evidence type="ECO:0000313" key="10">
    <source>
        <dbReference type="EMBL" id="PWA01610.1"/>
    </source>
</evidence>
<evidence type="ECO:0000256" key="6">
    <source>
        <dbReference type="SAM" id="MobiDB-lite"/>
    </source>
</evidence>
<evidence type="ECO:0000313" key="11">
    <source>
        <dbReference type="Proteomes" id="UP000245591"/>
    </source>
</evidence>
<feature type="transmembrane region" description="Helical" evidence="7">
    <location>
        <begin position="508"/>
        <end position="532"/>
    </location>
</feature>
<feature type="domain" description="Threonine/serine exporter-like N-terminal" evidence="8">
    <location>
        <begin position="328"/>
        <end position="563"/>
    </location>
</feature>
<evidence type="ECO:0000256" key="1">
    <source>
        <dbReference type="ARBA" id="ARBA00004141"/>
    </source>
</evidence>
<keyword evidence="4 7" id="KW-0472">Membrane</keyword>
<evidence type="ECO:0000259" key="9">
    <source>
        <dbReference type="Pfam" id="PF12821"/>
    </source>
</evidence>
<evidence type="ECO:0000256" key="2">
    <source>
        <dbReference type="ARBA" id="ARBA00022692"/>
    </source>
</evidence>
<dbReference type="Proteomes" id="UP000245591">
    <property type="component" value="Unassembled WGS sequence"/>
</dbReference>
<feature type="transmembrane region" description="Helical" evidence="7">
    <location>
        <begin position="485"/>
        <end position="502"/>
    </location>
</feature>
<dbReference type="Pfam" id="PF06738">
    <property type="entry name" value="ThrE"/>
    <property type="match status" value="1"/>
</dbReference>
<keyword evidence="3 7" id="KW-1133">Transmembrane helix</keyword>
<proteinExistence type="inferred from homology"/>
<sequence length="731" mass="81911">MGNPKNFKSSKLNPYAKRNKEHENNNEEKRISSTYNLGNIFTSITGKKENIYDNNSEELKTETFGNKVVDFPCLNIETKLGKVPVRNLVSNPNTKVDKIKGRVDSANNRRRLTRPYRPATRTKTKILSYPSVNKRKIYEPRKQSIPNLFGRKPSVTPSSRPASIFSQIKINLNSKNNDSSRLERAGGKEYAAARFRSDSQTKDNEDMNSGMESDLEFAIPLAMQMISQSKFNSPLESRRTSIFDPDNNISLYSLANEFKNDYDNKNSAPGFESISKNNQKYLNNKLHSGLVDSEKSRDNTHRQSTTSSIFDSSEKYKNLQNYTRNQNFLVNLCKSLGDYGSPSYRLELSLGRMAKFLDVDAYFKSFPGFVLIFFKQFKILPSKTEVVSFSRVYNLHKLELIDALFEDIIRGKIGIDQGLIEITIIEGMGPLYPDWLRLLCSSAASICYSVTAYNGGWKDAILSFVLGLVVQLLGIVDKKLDGFRNLYQFASAFLVGFIAASLSKYTCFGAVVLSSLCSLFPGLGLTTGVIELMARDIVTGTVHVFYSLAVIITLSFGILTGSSVFSTIRYGNTDNDSDLNSACIGLPSYYIFIFYPFVILFTLLSMNIPRKRWLVCSVVASSMYTIFWMLSNRLKLGYFSTVISSFLIGTISNLCGRFFEIPPFIPLLPSIVMLVPGSVGVRSISKLFAGQPGSDLIMRMIITCLSIMIGLFTASFVVFPRGKTKSALITF</sequence>
<evidence type="ECO:0000256" key="4">
    <source>
        <dbReference type="ARBA" id="ARBA00023136"/>
    </source>
</evidence>
<feature type="transmembrane region" description="Helical" evidence="7">
    <location>
        <begin position="544"/>
        <end position="568"/>
    </location>
</feature>
<name>A0A2U1J935_SMIAN</name>
<evidence type="ECO:0000256" key="7">
    <source>
        <dbReference type="SAM" id="Phobius"/>
    </source>
</evidence>
<feature type="transmembrane region" description="Helical" evidence="7">
    <location>
        <begin position="636"/>
        <end position="655"/>
    </location>
</feature>
<dbReference type="PANTHER" id="PTHR31082:SF4">
    <property type="entry name" value="PHEROMONE-REGULATED MEMBRANE PROTEIN 10"/>
    <property type="match status" value="1"/>
</dbReference>
<feature type="region of interest" description="Disordered" evidence="6">
    <location>
        <begin position="1"/>
        <end position="30"/>
    </location>
</feature>
<feature type="transmembrane region" description="Helical" evidence="7">
    <location>
        <begin position="588"/>
        <end position="606"/>
    </location>
</feature>
<dbReference type="InterPro" id="IPR024528">
    <property type="entry name" value="ThrE_2"/>
</dbReference>
<comment type="caution">
    <text evidence="10">The sequence shown here is derived from an EMBL/GenBank/DDBJ whole genome shotgun (WGS) entry which is preliminary data.</text>
</comment>
<comment type="subcellular location">
    <subcellularLocation>
        <location evidence="1">Membrane</location>
        <topology evidence="1">Multi-pass membrane protein</topology>
    </subcellularLocation>
</comment>
<evidence type="ECO:0000256" key="5">
    <source>
        <dbReference type="ARBA" id="ARBA00034125"/>
    </source>
</evidence>
<evidence type="ECO:0000256" key="3">
    <source>
        <dbReference type="ARBA" id="ARBA00022989"/>
    </source>
</evidence>
<feature type="transmembrane region" description="Helical" evidence="7">
    <location>
        <begin position="460"/>
        <end position="476"/>
    </location>
</feature>
<feature type="compositionally biased region" description="Basic and acidic residues" evidence="6">
    <location>
        <begin position="18"/>
        <end position="30"/>
    </location>
</feature>
<protein>
    <recommendedName>
        <fullName evidence="12">Threonine/serine exporter-like N-terminal domain-containing protein</fullName>
    </recommendedName>
</protein>
<evidence type="ECO:0000259" key="8">
    <source>
        <dbReference type="Pfam" id="PF06738"/>
    </source>
</evidence>
<comment type="similarity">
    <text evidence="5">Belongs to the ThrE exporter (TC 2.A.79) family.</text>
</comment>
<reference evidence="10 11" key="1">
    <citation type="journal article" date="2018" name="MBio">
        <title>Comparative Genomics Reveals the Core Gene Toolbox for the Fungus-Insect Symbiosis.</title>
        <authorList>
            <person name="Wang Y."/>
            <person name="Stata M."/>
            <person name="Wang W."/>
            <person name="Stajich J.E."/>
            <person name="White M.M."/>
            <person name="Moncalvo J.M."/>
        </authorList>
    </citation>
    <scope>NUCLEOTIDE SEQUENCE [LARGE SCALE GENOMIC DNA]</scope>
    <source>
        <strain evidence="10 11">AUS-126-30</strain>
    </source>
</reference>
<dbReference type="PANTHER" id="PTHR31082">
    <property type="entry name" value="PHEROMONE-REGULATED MEMBRANE PROTEIN 10"/>
    <property type="match status" value="1"/>
</dbReference>
<dbReference type="EMBL" id="MBFU01000151">
    <property type="protein sequence ID" value="PWA01610.1"/>
    <property type="molecule type" value="Genomic_DNA"/>
</dbReference>
<dbReference type="GO" id="GO:0016020">
    <property type="term" value="C:membrane"/>
    <property type="evidence" value="ECO:0007669"/>
    <property type="project" value="UniProtKB-SubCell"/>
</dbReference>
<dbReference type="GO" id="GO:0022857">
    <property type="term" value="F:transmembrane transporter activity"/>
    <property type="evidence" value="ECO:0007669"/>
    <property type="project" value="InterPro"/>
</dbReference>
<dbReference type="AlphaFoldDB" id="A0A2U1J935"/>
<gene>
    <name evidence="10" type="ORF">BB558_002284</name>
</gene>
<evidence type="ECO:0008006" key="12">
    <source>
        <dbReference type="Google" id="ProtNLM"/>
    </source>
</evidence>
<feature type="domain" description="Threonine/Serine exporter ThrE" evidence="9">
    <location>
        <begin position="598"/>
        <end position="716"/>
    </location>
</feature>
<keyword evidence="11" id="KW-1185">Reference proteome</keyword>